<evidence type="ECO:0000313" key="6">
    <source>
        <dbReference type="Proteomes" id="UP000030004"/>
    </source>
</evidence>
<evidence type="ECO:0000259" key="4">
    <source>
        <dbReference type="PROSITE" id="PS50956"/>
    </source>
</evidence>
<feature type="domain" description="HTH asnC-type" evidence="4">
    <location>
        <begin position="3"/>
        <end position="65"/>
    </location>
</feature>
<dbReference type="SUPFAM" id="SSF54909">
    <property type="entry name" value="Dimeric alpha+beta barrel"/>
    <property type="match status" value="1"/>
</dbReference>
<dbReference type="SUPFAM" id="SSF46785">
    <property type="entry name" value="Winged helix' DNA-binding domain"/>
    <property type="match status" value="1"/>
</dbReference>
<dbReference type="PROSITE" id="PS50956">
    <property type="entry name" value="HTH_ASNC_2"/>
    <property type="match status" value="1"/>
</dbReference>
<accession>A0A0A0EEE0</accession>
<dbReference type="Gene3D" id="3.30.70.920">
    <property type="match status" value="1"/>
</dbReference>
<dbReference type="SMART" id="SM00344">
    <property type="entry name" value="HTH_ASNC"/>
    <property type="match status" value="1"/>
</dbReference>
<keyword evidence="6" id="KW-1185">Reference proteome</keyword>
<dbReference type="Proteomes" id="UP000030004">
    <property type="component" value="Unassembled WGS sequence"/>
</dbReference>
<gene>
    <name evidence="5" type="ORF">ATO9_12425</name>
</gene>
<evidence type="ECO:0000256" key="1">
    <source>
        <dbReference type="ARBA" id="ARBA00023015"/>
    </source>
</evidence>
<dbReference type="CDD" id="cd00090">
    <property type="entry name" value="HTH_ARSR"/>
    <property type="match status" value="1"/>
</dbReference>
<dbReference type="PANTHER" id="PTHR30154:SF53">
    <property type="entry name" value="HTH-TYPE TRANSCRIPTIONAL REGULATOR LRPC"/>
    <property type="match status" value="1"/>
</dbReference>
<dbReference type="InterPro" id="IPR000485">
    <property type="entry name" value="AsnC-type_HTH_dom"/>
</dbReference>
<dbReference type="AlphaFoldDB" id="A0A0A0EEE0"/>
<organism evidence="5 6">
    <name type="scientific">Pseudooceanicola atlanticus</name>
    <dbReference type="NCBI Taxonomy" id="1461694"/>
    <lineage>
        <taxon>Bacteria</taxon>
        <taxon>Pseudomonadati</taxon>
        <taxon>Pseudomonadota</taxon>
        <taxon>Alphaproteobacteria</taxon>
        <taxon>Rhodobacterales</taxon>
        <taxon>Paracoccaceae</taxon>
        <taxon>Pseudooceanicola</taxon>
    </lineage>
</organism>
<evidence type="ECO:0000256" key="2">
    <source>
        <dbReference type="ARBA" id="ARBA00023125"/>
    </source>
</evidence>
<dbReference type="PRINTS" id="PR00033">
    <property type="entry name" value="HTHASNC"/>
</dbReference>
<name>A0A0A0EEE0_9RHOB</name>
<keyword evidence="2" id="KW-0238">DNA-binding</keyword>
<dbReference type="InterPro" id="IPR036388">
    <property type="entry name" value="WH-like_DNA-bd_sf"/>
</dbReference>
<dbReference type="GO" id="GO:0043200">
    <property type="term" value="P:response to amino acid"/>
    <property type="evidence" value="ECO:0007669"/>
    <property type="project" value="TreeGrafter"/>
</dbReference>
<dbReference type="OrthoDB" id="9809462at2"/>
<keyword evidence="3" id="KW-0804">Transcription</keyword>
<dbReference type="EMBL" id="AQQX01000004">
    <property type="protein sequence ID" value="KGM48438.1"/>
    <property type="molecule type" value="Genomic_DNA"/>
</dbReference>
<evidence type="ECO:0000256" key="3">
    <source>
        <dbReference type="ARBA" id="ARBA00023163"/>
    </source>
</evidence>
<dbReference type="InterPro" id="IPR019888">
    <property type="entry name" value="Tscrpt_reg_AsnC-like"/>
</dbReference>
<keyword evidence="1" id="KW-0805">Transcription regulation</keyword>
<dbReference type="InterPro" id="IPR011008">
    <property type="entry name" value="Dimeric_a/b-barrel"/>
</dbReference>
<dbReference type="Pfam" id="PF13404">
    <property type="entry name" value="HTH_AsnC-type"/>
    <property type="match status" value="1"/>
</dbReference>
<sequence length="144" mass="15865">MQIDETDRHILKALSDDARRSVAELGRQLGLARSTVQARLERMERAGIIEGYTLRLGAAARPAVRATVLLTLEPRSEPEVLKRLSAMTEVDAVHTTSGRYDLMVQMSSATTEAINDALDRIVAARGVRSTESLIHLSTKLDRRG</sequence>
<dbReference type="RefSeq" id="WP_043749221.1">
    <property type="nucleotide sequence ID" value="NZ_AQQX01000004.1"/>
</dbReference>
<dbReference type="Gene3D" id="1.10.10.10">
    <property type="entry name" value="Winged helix-like DNA-binding domain superfamily/Winged helix DNA-binding domain"/>
    <property type="match status" value="1"/>
</dbReference>
<dbReference type="GO" id="GO:0005829">
    <property type="term" value="C:cytosol"/>
    <property type="evidence" value="ECO:0007669"/>
    <property type="project" value="TreeGrafter"/>
</dbReference>
<dbReference type="GO" id="GO:0043565">
    <property type="term" value="F:sequence-specific DNA binding"/>
    <property type="evidence" value="ECO:0007669"/>
    <property type="project" value="InterPro"/>
</dbReference>
<proteinExistence type="predicted"/>
<evidence type="ECO:0000313" key="5">
    <source>
        <dbReference type="EMBL" id="KGM48438.1"/>
    </source>
</evidence>
<dbReference type="InterPro" id="IPR036390">
    <property type="entry name" value="WH_DNA-bd_sf"/>
</dbReference>
<dbReference type="Pfam" id="PF01037">
    <property type="entry name" value="AsnC_trans_reg"/>
    <property type="match status" value="1"/>
</dbReference>
<dbReference type="InterPro" id="IPR011991">
    <property type="entry name" value="ArsR-like_HTH"/>
</dbReference>
<comment type="caution">
    <text evidence="5">The sequence shown here is derived from an EMBL/GenBank/DDBJ whole genome shotgun (WGS) entry which is preliminary data.</text>
</comment>
<dbReference type="eggNOG" id="COG1522">
    <property type="taxonomic scope" value="Bacteria"/>
</dbReference>
<dbReference type="InterPro" id="IPR019887">
    <property type="entry name" value="Tscrpt_reg_AsnC/Lrp_C"/>
</dbReference>
<dbReference type="PANTHER" id="PTHR30154">
    <property type="entry name" value="LEUCINE-RESPONSIVE REGULATORY PROTEIN"/>
    <property type="match status" value="1"/>
</dbReference>
<reference evidence="5 6" key="1">
    <citation type="journal article" date="2015" name="Antonie Van Leeuwenhoek">
        <title>Pseudooceanicola atlanticus gen. nov. sp. nov., isolated from surface seawater of the Atlantic Ocean and reclassification of Oceanicola batsensis, Oceanicola marinus, Oceanicola nitratireducens, Oceanicola nanhaiensis, Oceanicola antarcticus and Oceanicola flagellatus, as Pseudooceanicola batsensis comb. nov., Pseudooceanicola marinus comb. nov., Pseudooceanicola nitratireducens comb. nov., Pseudooceanicola nanhaiensis comb. nov., Pseudooceanicola antarcticus comb. nov., and Pseudooceanicola flagellatus comb. nov.</title>
        <authorList>
            <person name="Lai Q."/>
            <person name="Li G."/>
            <person name="Liu X."/>
            <person name="Du Y."/>
            <person name="Sun F."/>
            <person name="Shao Z."/>
        </authorList>
    </citation>
    <scope>NUCLEOTIDE SEQUENCE [LARGE SCALE GENOMIC DNA]</scope>
    <source>
        <strain evidence="5 6">22II-s11g</strain>
    </source>
</reference>
<dbReference type="STRING" id="1461694.ATO9_12425"/>
<protein>
    <submittedName>
        <fullName evidence="5">AsnC family transcriptional regulator</fullName>
    </submittedName>
</protein>
<dbReference type="GO" id="GO:0006355">
    <property type="term" value="P:regulation of DNA-templated transcription"/>
    <property type="evidence" value="ECO:0007669"/>
    <property type="project" value="UniProtKB-ARBA"/>
</dbReference>